<dbReference type="Proteomes" id="UP000016933">
    <property type="component" value="Unassembled WGS sequence"/>
</dbReference>
<feature type="compositionally biased region" description="Basic and acidic residues" evidence="1">
    <location>
        <begin position="1"/>
        <end position="15"/>
    </location>
</feature>
<gene>
    <name evidence="2" type="ORF">DOTSEDRAFT_29275</name>
</gene>
<protein>
    <submittedName>
        <fullName evidence="2">Uncharacterized protein</fullName>
    </submittedName>
</protein>
<feature type="region of interest" description="Disordered" evidence="1">
    <location>
        <begin position="112"/>
        <end position="151"/>
    </location>
</feature>
<feature type="compositionally biased region" description="Basic and acidic residues" evidence="1">
    <location>
        <begin position="36"/>
        <end position="50"/>
    </location>
</feature>
<feature type="compositionally biased region" description="Basic and acidic residues" evidence="1">
    <location>
        <begin position="128"/>
        <end position="137"/>
    </location>
</feature>
<dbReference type="AlphaFoldDB" id="N1PBF2"/>
<dbReference type="EMBL" id="KB446547">
    <property type="protein sequence ID" value="EME38202.1"/>
    <property type="molecule type" value="Genomic_DNA"/>
</dbReference>
<evidence type="ECO:0000256" key="1">
    <source>
        <dbReference type="SAM" id="MobiDB-lite"/>
    </source>
</evidence>
<keyword evidence="3" id="KW-1185">Reference proteome</keyword>
<proteinExistence type="predicted"/>
<reference evidence="2 3" key="2">
    <citation type="journal article" date="2012" name="PLoS Pathog.">
        <title>Diverse lifestyles and strategies of plant pathogenesis encoded in the genomes of eighteen Dothideomycetes fungi.</title>
        <authorList>
            <person name="Ohm R.A."/>
            <person name="Feau N."/>
            <person name="Henrissat B."/>
            <person name="Schoch C.L."/>
            <person name="Horwitz B.A."/>
            <person name="Barry K.W."/>
            <person name="Condon B.J."/>
            <person name="Copeland A.C."/>
            <person name="Dhillon B."/>
            <person name="Glaser F."/>
            <person name="Hesse C.N."/>
            <person name="Kosti I."/>
            <person name="LaButti K."/>
            <person name="Lindquist E.A."/>
            <person name="Lucas S."/>
            <person name="Salamov A.A."/>
            <person name="Bradshaw R.E."/>
            <person name="Ciuffetti L."/>
            <person name="Hamelin R.C."/>
            <person name="Kema G.H.J."/>
            <person name="Lawrence C."/>
            <person name="Scott J.A."/>
            <person name="Spatafora J.W."/>
            <person name="Turgeon B.G."/>
            <person name="de Wit P.J.G.M."/>
            <person name="Zhong S."/>
            <person name="Goodwin S.B."/>
            <person name="Grigoriev I.V."/>
        </authorList>
    </citation>
    <scope>NUCLEOTIDE SEQUENCE [LARGE SCALE GENOMIC DNA]</scope>
    <source>
        <strain evidence="3">NZE10 / CBS 128990</strain>
    </source>
</reference>
<evidence type="ECO:0000313" key="2">
    <source>
        <dbReference type="EMBL" id="EME38202.1"/>
    </source>
</evidence>
<name>N1PBF2_DOTSN</name>
<evidence type="ECO:0000313" key="3">
    <source>
        <dbReference type="Proteomes" id="UP000016933"/>
    </source>
</evidence>
<sequence>MSKQQMREKWKRVEEYGGVELVEKARKRLPASAPRNIEKSTDPPEPEKVPKPTPVASKQPAAPRRTPNTRHPQSPSHVHNDRPSHPYDLLLPCQPTSTMVVVPRAPSGLSVLAPPQNAAKGRLHSTATRHEADHANDRPCTTAASAPPSRQPAAPCILARYACRAVSNSGMGCAPSNGQPTLVANRRLTTALKAPASV</sequence>
<accession>N1PBF2</accession>
<reference evidence="3" key="1">
    <citation type="journal article" date="2012" name="PLoS Genet.">
        <title>The genomes of the fungal plant pathogens Cladosporium fulvum and Dothistroma septosporum reveal adaptation to different hosts and lifestyles but also signatures of common ancestry.</title>
        <authorList>
            <person name="de Wit P.J.G.M."/>
            <person name="van der Burgt A."/>
            <person name="Oekmen B."/>
            <person name="Stergiopoulos I."/>
            <person name="Abd-Elsalam K.A."/>
            <person name="Aerts A.L."/>
            <person name="Bahkali A.H."/>
            <person name="Beenen H.G."/>
            <person name="Chettri P."/>
            <person name="Cox M.P."/>
            <person name="Datema E."/>
            <person name="de Vries R.P."/>
            <person name="Dhillon B."/>
            <person name="Ganley A.R."/>
            <person name="Griffiths S.A."/>
            <person name="Guo Y."/>
            <person name="Hamelin R.C."/>
            <person name="Henrissat B."/>
            <person name="Kabir M.S."/>
            <person name="Jashni M.K."/>
            <person name="Kema G."/>
            <person name="Klaubauf S."/>
            <person name="Lapidus A."/>
            <person name="Levasseur A."/>
            <person name="Lindquist E."/>
            <person name="Mehrabi R."/>
            <person name="Ohm R.A."/>
            <person name="Owen T.J."/>
            <person name="Salamov A."/>
            <person name="Schwelm A."/>
            <person name="Schijlen E."/>
            <person name="Sun H."/>
            <person name="van den Burg H.A."/>
            <person name="van Ham R.C.H.J."/>
            <person name="Zhang S."/>
            <person name="Goodwin S.B."/>
            <person name="Grigoriev I.V."/>
            <person name="Collemare J."/>
            <person name="Bradshaw R.E."/>
        </authorList>
    </citation>
    <scope>NUCLEOTIDE SEQUENCE [LARGE SCALE GENOMIC DNA]</scope>
    <source>
        <strain evidence="3">NZE10 / CBS 128990</strain>
    </source>
</reference>
<dbReference type="HOGENOM" id="CLU_1378084_0_0_1"/>
<organism evidence="2 3">
    <name type="scientific">Dothistroma septosporum (strain NZE10 / CBS 128990)</name>
    <name type="common">Red band needle blight fungus</name>
    <name type="synonym">Mycosphaerella pini</name>
    <dbReference type="NCBI Taxonomy" id="675120"/>
    <lineage>
        <taxon>Eukaryota</taxon>
        <taxon>Fungi</taxon>
        <taxon>Dikarya</taxon>
        <taxon>Ascomycota</taxon>
        <taxon>Pezizomycotina</taxon>
        <taxon>Dothideomycetes</taxon>
        <taxon>Dothideomycetidae</taxon>
        <taxon>Mycosphaerellales</taxon>
        <taxon>Mycosphaerellaceae</taxon>
        <taxon>Dothistroma</taxon>
    </lineage>
</organism>
<feature type="region of interest" description="Disordered" evidence="1">
    <location>
        <begin position="1"/>
        <end position="91"/>
    </location>
</feature>